<sequence length="121" mass="13916">MFSVHYLIVEVNNIYNDLIGQPISTDVELDLRPLINQGVEPIQKLEKVSLTDVKHCTQIGERMQRPYQEQLISTLWEHVDLFAWQPLDMLGIDPKVICHRLALCVEAKPIAQQKRKIGGDK</sequence>
<evidence type="ECO:0000313" key="1">
    <source>
        <dbReference type="EMBL" id="RDX61974.1"/>
    </source>
</evidence>
<name>A0A371E7G7_MUCPR</name>
<dbReference type="EMBL" id="QJKJ01015772">
    <property type="protein sequence ID" value="RDX61974.1"/>
    <property type="molecule type" value="Genomic_DNA"/>
</dbReference>
<proteinExistence type="predicted"/>
<protein>
    <submittedName>
        <fullName evidence="1">Uncharacterized protein</fullName>
    </submittedName>
</protein>
<accession>A0A371E7G7</accession>
<gene>
    <name evidence="1" type="ORF">CR513_59743</name>
</gene>
<dbReference type="OrthoDB" id="1166063at2759"/>
<evidence type="ECO:0000313" key="2">
    <source>
        <dbReference type="Proteomes" id="UP000257109"/>
    </source>
</evidence>
<feature type="non-terminal residue" evidence="1">
    <location>
        <position position="1"/>
    </location>
</feature>
<organism evidence="1 2">
    <name type="scientific">Mucuna pruriens</name>
    <name type="common">Velvet bean</name>
    <name type="synonym">Dolichos pruriens</name>
    <dbReference type="NCBI Taxonomy" id="157652"/>
    <lineage>
        <taxon>Eukaryota</taxon>
        <taxon>Viridiplantae</taxon>
        <taxon>Streptophyta</taxon>
        <taxon>Embryophyta</taxon>
        <taxon>Tracheophyta</taxon>
        <taxon>Spermatophyta</taxon>
        <taxon>Magnoliopsida</taxon>
        <taxon>eudicotyledons</taxon>
        <taxon>Gunneridae</taxon>
        <taxon>Pentapetalae</taxon>
        <taxon>rosids</taxon>
        <taxon>fabids</taxon>
        <taxon>Fabales</taxon>
        <taxon>Fabaceae</taxon>
        <taxon>Papilionoideae</taxon>
        <taxon>50 kb inversion clade</taxon>
        <taxon>NPAAA clade</taxon>
        <taxon>indigoferoid/millettioid clade</taxon>
        <taxon>Phaseoleae</taxon>
        <taxon>Mucuna</taxon>
    </lineage>
</organism>
<comment type="caution">
    <text evidence="1">The sequence shown here is derived from an EMBL/GenBank/DDBJ whole genome shotgun (WGS) entry which is preliminary data.</text>
</comment>
<keyword evidence="2" id="KW-1185">Reference proteome</keyword>
<reference evidence="1" key="1">
    <citation type="submission" date="2018-05" db="EMBL/GenBank/DDBJ databases">
        <title>Draft genome of Mucuna pruriens seed.</title>
        <authorList>
            <person name="Nnadi N.E."/>
            <person name="Vos R."/>
            <person name="Hasami M.H."/>
            <person name="Devisetty U.K."/>
            <person name="Aguiy J.C."/>
        </authorList>
    </citation>
    <scope>NUCLEOTIDE SEQUENCE [LARGE SCALE GENOMIC DNA]</scope>
    <source>
        <strain evidence="1">JCA_2017</strain>
    </source>
</reference>
<dbReference type="Proteomes" id="UP000257109">
    <property type="component" value="Unassembled WGS sequence"/>
</dbReference>
<dbReference type="AlphaFoldDB" id="A0A371E7G7"/>